<organism evidence="1 2">
    <name type="scientific">Monilinia fructicola</name>
    <name type="common">Brown rot fungus</name>
    <name type="synonym">Ciboria fructicola</name>
    <dbReference type="NCBI Taxonomy" id="38448"/>
    <lineage>
        <taxon>Eukaryota</taxon>
        <taxon>Fungi</taxon>
        <taxon>Dikarya</taxon>
        <taxon>Ascomycota</taxon>
        <taxon>Pezizomycotina</taxon>
        <taxon>Leotiomycetes</taxon>
        <taxon>Helotiales</taxon>
        <taxon>Sclerotiniaceae</taxon>
        <taxon>Monilinia</taxon>
    </lineage>
</organism>
<proteinExistence type="predicted"/>
<reference evidence="1 2" key="1">
    <citation type="submission" date="2019-06" db="EMBL/GenBank/DDBJ databases">
        <title>Genome Sequence of the Brown Rot Fungal Pathogen Monilinia fructicola.</title>
        <authorList>
            <person name="De Miccolis Angelini R.M."/>
            <person name="Landi L."/>
            <person name="Abate D."/>
            <person name="Pollastro S."/>
            <person name="Romanazzi G."/>
            <person name="Faretra F."/>
        </authorList>
    </citation>
    <scope>NUCLEOTIDE SEQUENCE [LARGE SCALE GENOMIC DNA]</scope>
    <source>
        <strain evidence="1 2">Mfrc123</strain>
    </source>
</reference>
<evidence type="ECO:0000313" key="1">
    <source>
        <dbReference type="EMBL" id="KAA8575817.1"/>
    </source>
</evidence>
<accession>A0A5M9K4S4</accession>
<name>A0A5M9K4S4_MONFR</name>
<protein>
    <submittedName>
        <fullName evidence="1">Uncharacterized protein</fullName>
    </submittedName>
</protein>
<dbReference type="EMBL" id="VICG01000002">
    <property type="protein sequence ID" value="KAA8575817.1"/>
    <property type="molecule type" value="Genomic_DNA"/>
</dbReference>
<dbReference type="AlphaFoldDB" id="A0A5M9K4S4"/>
<dbReference type="Proteomes" id="UP000322873">
    <property type="component" value="Unassembled WGS sequence"/>
</dbReference>
<sequence length="130" mass="14820">MGLPAMNWQQQSLGRRKSIVPSDPHWMPLFLCLKAAISNQFPNQFVVDDCLQQENPMSLYRHHLPSLNRKGYSPKGPCRLHARRERSWMRGVTFLLSHTGEALASVVDEAPLNREGRNEFPIMVAAVQVI</sequence>
<gene>
    <name evidence="1" type="ORF">EYC84_004908</name>
</gene>
<evidence type="ECO:0000313" key="2">
    <source>
        <dbReference type="Proteomes" id="UP000322873"/>
    </source>
</evidence>
<keyword evidence="2" id="KW-1185">Reference proteome</keyword>
<comment type="caution">
    <text evidence="1">The sequence shown here is derived from an EMBL/GenBank/DDBJ whole genome shotgun (WGS) entry which is preliminary data.</text>
</comment>